<feature type="domain" description="Reverse transcriptase" evidence="1">
    <location>
        <begin position="126"/>
        <end position="379"/>
    </location>
</feature>
<dbReference type="Pfam" id="PF00078">
    <property type="entry name" value="RVT_1"/>
    <property type="match status" value="1"/>
</dbReference>
<dbReference type="InterPro" id="IPR002711">
    <property type="entry name" value="HNH"/>
</dbReference>
<name>U5YF67_MICSG</name>
<proteinExistence type="predicted"/>
<accession>U5YF67</accession>
<keyword evidence="2" id="KW-0496">Mitochondrion</keyword>
<dbReference type="RefSeq" id="YP_008816085.1">
    <property type="nucleotide sequence ID" value="NC_022862.1"/>
</dbReference>
<dbReference type="Gene3D" id="1.10.30.50">
    <property type="match status" value="1"/>
</dbReference>
<dbReference type="InterPro" id="IPR000477">
    <property type="entry name" value="RT_dom"/>
</dbReference>
<dbReference type="GO" id="GO:0004519">
    <property type="term" value="F:endonuclease activity"/>
    <property type="evidence" value="ECO:0007669"/>
    <property type="project" value="InterPro"/>
</dbReference>
<gene>
    <name evidence="2" type="primary">orf624</name>
</gene>
<dbReference type="InterPro" id="IPR013597">
    <property type="entry name" value="Mat_intron_G2"/>
</dbReference>
<organism evidence="2">
    <name type="scientific">Microspora stagnorum</name>
    <name type="common">Green alga</name>
    <dbReference type="NCBI Taxonomy" id="163317"/>
    <lineage>
        <taxon>Eukaryota</taxon>
        <taxon>Viridiplantae</taxon>
        <taxon>Chlorophyta</taxon>
        <taxon>core chlorophytes</taxon>
        <taxon>Chlorophyceae</taxon>
        <taxon>Microsporaceae</taxon>
        <taxon>Microspora</taxon>
    </lineage>
</organism>
<dbReference type="NCBIfam" id="TIGR04416">
    <property type="entry name" value="group_II_RT_mat"/>
    <property type="match status" value="1"/>
</dbReference>
<dbReference type="SUPFAM" id="SSF56672">
    <property type="entry name" value="DNA/RNA polymerases"/>
    <property type="match status" value="1"/>
</dbReference>
<evidence type="ECO:0000313" key="2">
    <source>
        <dbReference type="EMBL" id="AGZ90357.1"/>
    </source>
</evidence>
<dbReference type="EMBL" id="KF060942">
    <property type="protein sequence ID" value="AGZ90357.1"/>
    <property type="molecule type" value="Genomic_DNA"/>
</dbReference>
<sequence length="624" mass="72824">MVTRSKIEQEANVYQKKGRISPRAHATSKYQINYLNMLEINHEVSKMKTRWAQLNWKEISKRVYRIQKQIYRRTLKGENVHKLQNVLTNLFDAKLLAVRRVTQDNKGKKTAGVDKVKNLSPTKRWELAKDIRIDGQSDKVRRVWIPKANSTELRPLGIPTIKDRAKQALLLLALEPEWEARFEPNNYGFRPGRSAHDAIEAIHSSINKKPKYVLDADIRKCFDRMNHDFLLSKLNTYPSMQRQVKAWLKAGIIDGAGETLFPKAGTPQGGVLSPFLANVALHGLEDMLGEWIQSIRAYNPGGTILSKAGRRSRLTVVRYADDFIVLHPELERIQEAKTKISEWLLPIGLELHPEKTCLRHTLYTYEGIRPGFKFLGFWIRNYLVGTPEEGKRKSGYKTYFRPHPDSMSKVFREIRKVLRRTRDVRILVRTLNPIIKGWSNYYRTVASKDTFTSMDKKLMEMLMKWARRKHPRQRREWVRHRYLHRSTYGGRNRLRFGIAIEKPLLKRKSSAPNTACVETKPSTQLQYFAETAIVRHTKVAGKSSPYDGNWIYWVLRRRDIADRRVSLQNLIQRQKGRCAYCSLYFSPLDLIEVDHINPKKEGGKDHYENLQALHLHCHDQKEAK</sequence>
<reference evidence="2" key="1">
    <citation type="journal article" date="2013" name="Genome Biol. Evol.">
        <title>Tracing the evolution of streptophyte algae and their mitochondrial genome.</title>
        <authorList>
            <person name="Turmel M."/>
            <person name="Otis C."/>
            <person name="Lemieux C."/>
        </authorList>
    </citation>
    <scope>NUCLEOTIDE SEQUENCE</scope>
</reference>
<dbReference type="SMART" id="SM00507">
    <property type="entry name" value="HNHc"/>
    <property type="match status" value="1"/>
</dbReference>
<dbReference type="GO" id="GO:0003676">
    <property type="term" value="F:nucleic acid binding"/>
    <property type="evidence" value="ECO:0007669"/>
    <property type="project" value="InterPro"/>
</dbReference>
<dbReference type="PROSITE" id="PS50878">
    <property type="entry name" value="RT_POL"/>
    <property type="match status" value="1"/>
</dbReference>
<dbReference type="PANTHER" id="PTHR34047:SF10">
    <property type="entry name" value="GROUP II INTRON-ASSOCIATED OPEN READING FRAME"/>
    <property type="match status" value="1"/>
</dbReference>
<dbReference type="InterPro" id="IPR051083">
    <property type="entry name" value="GrpII_Intron_Splice-Mob/Def"/>
</dbReference>
<dbReference type="AlphaFoldDB" id="U5YF67"/>
<protein>
    <recommendedName>
        <fullName evidence="1">Reverse transcriptase domain-containing protein</fullName>
    </recommendedName>
</protein>
<dbReference type="InterPro" id="IPR025960">
    <property type="entry name" value="RVT_N"/>
</dbReference>
<dbReference type="CDD" id="cd00085">
    <property type="entry name" value="HNHc"/>
    <property type="match status" value="1"/>
</dbReference>
<dbReference type="InterPro" id="IPR043502">
    <property type="entry name" value="DNA/RNA_pol_sf"/>
</dbReference>
<geneLocation type="mitochondrion" evidence="2"/>
<dbReference type="InterPro" id="IPR030931">
    <property type="entry name" value="Group_II_RT_mat"/>
</dbReference>
<dbReference type="PANTHER" id="PTHR34047">
    <property type="entry name" value="NUCLEAR INTRON MATURASE 1, MITOCHONDRIAL-RELATED"/>
    <property type="match status" value="1"/>
</dbReference>
<evidence type="ECO:0000259" key="1">
    <source>
        <dbReference type="PROSITE" id="PS50878"/>
    </source>
</evidence>
<dbReference type="GeneID" id="17675455"/>
<dbReference type="Pfam" id="PF01844">
    <property type="entry name" value="HNH"/>
    <property type="match status" value="1"/>
</dbReference>
<dbReference type="InterPro" id="IPR003615">
    <property type="entry name" value="HNH_nuc"/>
</dbReference>
<dbReference type="GO" id="GO:0008270">
    <property type="term" value="F:zinc ion binding"/>
    <property type="evidence" value="ECO:0007669"/>
    <property type="project" value="InterPro"/>
</dbReference>
<dbReference type="Pfam" id="PF13655">
    <property type="entry name" value="RVT_N"/>
    <property type="match status" value="1"/>
</dbReference>
<dbReference type="Pfam" id="PF08388">
    <property type="entry name" value="GIIM"/>
    <property type="match status" value="1"/>
</dbReference>
<dbReference type="CDD" id="cd01651">
    <property type="entry name" value="RT_G2_intron"/>
    <property type="match status" value="1"/>
</dbReference>